<dbReference type="Proteomes" id="UP000001261">
    <property type="component" value="Unassembled WGS sequence"/>
</dbReference>
<dbReference type="AlphaFoldDB" id="A0A0D8JVW3"/>
<reference evidence="3" key="2">
    <citation type="journal article" date="2010" name="Genome Res.">
        <title>Population genomic sequencing of Coccidioides fungi reveals recent hybridization and transposon control.</title>
        <authorList>
            <person name="Neafsey D.E."/>
            <person name="Barker B.M."/>
            <person name="Sharpton T.J."/>
            <person name="Stajich J.E."/>
            <person name="Park D.J."/>
            <person name="Whiston E."/>
            <person name="Hung C.-Y."/>
            <person name="McMahan C."/>
            <person name="White J."/>
            <person name="Sykes S."/>
            <person name="Heiman D."/>
            <person name="Young S."/>
            <person name="Zeng Q."/>
            <person name="Abouelleil A."/>
            <person name="Aftuck L."/>
            <person name="Bessette D."/>
            <person name="Brown A."/>
            <person name="FitzGerald M."/>
            <person name="Lui A."/>
            <person name="Macdonald J.P."/>
            <person name="Priest M."/>
            <person name="Orbach M.J."/>
            <person name="Galgiani J.N."/>
            <person name="Kirkland T.N."/>
            <person name="Cole G.T."/>
            <person name="Birren B.W."/>
            <person name="Henn M.R."/>
            <person name="Taylor J.W."/>
            <person name="Rounsley S.D."/>
        </authorList>
    </citation>
    <scope>GENOME REANNOTATION</scope>
    <source>
        <strain evidence="3">RS</strain>
    </source>
</reference>
<sequence length="181" mass="19864">MDGVLEARDGRRSLPRIVDLRKFDSKVTADRNLGGGRRQVSGRRRADARLFPSFGMLQNRKDREQGSLWNPKAAGERKALRSLVILLLEALARATRSGGGKCSRKLQSSSGDQKECNGGNGNHNQRTIMSELERCEEAQKEKVDENQPEGSSCEKKASHNPVMGAFDAGIFAMVKGPENPA</sequence>
<dbReference type="EMBL" id="GG704915">
    <property type="protein sequence ID" value="KJF61244.1"/>
    <property type="molecule type" value="Genomic_DNA"/>
</dbReference>
<dbReference type="VEuPathDB" id="FungiDB:CIMG_12490"/>
<feature type="region of interest" description="Disordered" evidence="1">
    <location>
        <begin position="98"/>
        <end position="159"/>
    </location>
</feature>
<dbReference type="InParanoid" id="A0A0D8JVW3"/>
<evidence type="ECO:0000256" key="1">
    <source>
        <dbReference type="SAM" id="MobiDB-lite"/>
    </source>
</evidence>
<gene>
    <name evidence="2" type="ORF">CIMG_12490</name>
</gene>
<protein>
    <submittedName>
        <fullName evidence="2">Uncharacterized protein</fullName>
    </submittedName>
</protein>
<evidence type="ECO:0000313" key="2">
    <source>
        <dbReference type="EMBL" id="KJF61244.1"/>
    </source>
</evidence>
<dbReference type="GeneID" id="24164157"/>
<reference evidence="3" key="1">
    <citation type="journal article" date="2009" name="Genome Res.">
        <title>Comparative genomic analyses of the human fungal pathogens Coccidioides and their relatives.</title>
        <authorList>
            <person name="Sharpton T.J."/>
            <person name="Stajich J.E."/>
            <person name="Rounsley S.D."/>
            <person name="Gardner M.J."/>
            <person name="Wortman J.R."/>
            <person name="Jordar V.S."/>
            <person name="Maiti R."/>
            <person name="Kodira C.D."/>
            <person name="Neafsey D.E."/>
            <person name="Zeng Q."/>
            <person name="Hung C.-Y."/>
            <person name="McMahan C."/>
            <person name="Muszewska A."/>
            <person name="Grynberg M."/>
            <person name="Mandel M.A."/>
            <person name="Kellner E.M."/>
            <person name="Barker B.M."/>
            <person name="Galgiani J.N."/>
            <person name="Orbach M.J."/>
            <person name="Kirkland T.N."/>
            <person name="Cole G.T."/>
            <person name="Henn M.R."/>
            <person name="Birren B.W."/>
            <person name="Taylor J.W."/>
        </authorList>
    </citation>
    <scope>NUCLEOTIDE SEQUENCE [LARGE SCALE GENOMIC DNA]</scope>
    <source>
        <strain evidence="3">RS</strain>
    </source>
</reference>
<evidence type="ECO:0000313" key="3">
    <source>
        <dbReference type="Proteomes" id="UP000001261"/>
    </source>
</evidence>
<organism evidence="2 3">
    <name type="scientific">Coccidioides immitis (strain RS)</name>
    <name type="common">Valley fever fungus</name>
    <dbReference type="NCBI Taxonomy" id="246410"/>
    <lineage>
        <taxon>Eukaryota</taxon>
        <taxon>Fungi</taxon>
        <taxon>Dikarya</taxon>
        <taxon>Ascomycota</taxon>
        <taxon>Pezizomycotina</taxon>
        <taxon>Eurotiomycetes</taxon>
        <taxon>Eurotiomycetidae</taxon>
        <taxon>Onygenales</taxon>
        <taxon>Onygenaceae</taxon>
        <taxon>Coccidioides</taxon>
    </lineage>
</organism>
<dbReference type="RefSeq" id="XP_012213802.1">
    <property type="nucleotide sequence ID" value="XM_012358379.1"/>
</dbReference>
<accession>A0A0D8JVW3</accession>
<proteinExistence type="predicted"/>
<dbReference type="KEGG" id="cim:CIMG_12490"/>
<name>A0A0D8JVW3_COCIM</name>
<feature type="compositionally biased region" description="Basic and acidic residues" evidence="1">
    <location>
        <begin position="131"/>
        <end position="145"/>
    </location>
</feature>
<keyword evidence="3" id="KW-1185">Reference proteome</keyword>